<dbReference type="PROSITE" id="PS51257">
    <property type="entry name" value="PROKAR_LIPOPROTEIN"/>
    <property type="match status" value="1"/>
</dbReference>
<keyword evidence="3" id="KW-1185">Reference proteome</keyword>
<accession>A0A8J6ET11</accession>
<protein>
    <submittedName>
        <fullName evidence="2">Uncharacterized protein</fullName>
    </submittedName>
</protein>
<evidence type="ECO:0000313" key="2">
    <source>
        <dbReference type="EMBL" id="KAG9474466.1"/>
    </source>
</evidence>
<comment type="caution">
    <text evidence="2">The sequence shown here is derived from an EMBL/GenBank/DDBJ whole genome shotgun (WGS) entry which is preliminary data.</text>
</comment>
<evidence type="ECO:0000256" key="1">
    <source>
        <dbReference type="SAM" id="Phobius"/>
    </source>
</evidence>
<keyword evidence="1" id="KW-1133">Transmembrane helix</keyword>
<name>A0A8J6ET11_ELECQ</name>
<keyword evidence="1" id="KW-0472">Membrane</keyword>
<gene>
    <name evidence="2" type="ORF">GDO78_004659</name>
</gene>
<reference evidence="2" key="1">
    <citation type="thesis" date="2020" institute="ProQuest LLC" country="789 East Eisenhower Parkway, Ann Arbor, MI, USA">
        <title>Comparative Genomics and Chromosome Evolution.</title>
        <authorList>
            <person name="Mudd A.B."/>
        </authorList>
    </citation>
    <scope>NUCLEOTIDE SEQUENCE</scope>
    <source>
        <strain evidence="2">HN-11 Male</strain>
        <tissue evidence="2">Kidney and liver</tissue>
    </source>
</reference>
<dbReference type="AlphaFoldDB" id="A0A8J6ET11"/>
<dbReference type="Proteomes" id="UP000770717">
    <property type="component" value="Unassembled WGS sequence"/>
</dbReference>
<keyword evidence="1" id="KW-0812">Transmembrane</keyword>
<dbReference type="EMBL" id="WNTK01000013">
    <property type="protein sequence ID" value="KAG9474466.1"/>
    <property type="molecule type" value="Genomic_DNA"/>
</dbReference>
<sequence>MVTVVIKAVLVLLLFSACGGVSLFICLFLTQHKLMNTNGIGFTVLPFGLDTRSPAPLTATFAALLLQYWESQGVQLNQCVRTRARGIIVWYVHMGGKCCRKRLKSSVEKRPPNHGAFLVDVAKIKMLLKTVLTDVAADLR</sequence>
<feature type="transmembrane region" description="Helical" evidence="1">
    <location>
        <begin position="6"/>
        <end position="29"/>
    </location>
</feature>
<proteinExistence type="predicted"/>
<evidence type="ECO:0000313" key="3">
    <source>
        <dbReference type="Proteomes" id="UP000770717"/>
    </source>
</evidence>
<organism evidence="2 3">
    <name type="scientific">Eleutherodactylus coqui</name>
    <name type="common">Puerto Rican coqui</name>
    <dbReference type="NCBI Taxonomy" id="57060"/>
    <lineage>
        <taxon>Eukaryota</taxon>
        <taxon>Metazoa</taxon>
        <taxon>Chordata</taxon>
        <taxon>Craniata</taxon>
        <taxon>Vertebrata</taxon>
        <taxon>Euteleostomi</taxon>
        <taxon>Amphibia</taxon>
        <taxon>Batrachia</taxon>
        <taxon>Anura</taxon>
        <taxon>Neobatrachia</taxon>
        <taxon>Hyloidea</taxon>
        <taxon>Eleutherodactylidae</taxon>
        <taxon>Eleutherodactylinae</taxon>
        <taxon>Eleutherodactylus</taxon>
        <taxon>Eleutherodactylus</taxon>
    </lineage>
</organism>